<proteinExistence type="inferred from homology"/>
<feature type="non-terminal residue" evidence="11">
    <location>
        <position position="1"/>
    </location>
</feature>
<dbReference type="GO" id="GO:0005886">
    <property type="term" value="C:plasma membrane"/>
    <property type="evidence" value="ECO:0007669"/>
    <property type="project" value="UniProtKB-SubCell"/>
</dbReference>
<dbReference type="InterPro" id="IPR016140">
    <property type="entry name" value="Bifunc_inhib/LTP/seed_store"/>
</dbReference>
<keyword evidence="4" id="KW-0472">Membrane</keyword>
<evidence type="ECO:0000256" key="1">
    <source>
        <dbReference type="ARBA" id="ARBA00004609"/>
    </source>
</evidence>
<sequence>LIAAVLIAAALPSSASHSHSPSSAPSPAVDCLSVLVNNLLPCLTYVTNGSNLTVPDAGCCDGLTSLIHTQPICLCQLLGNPDQARAAGFPIDFSRALTLPAVCQLTTP</sequence>
<evidence type="ECO:0000313" key="12">
    <source>
        <dbReference type="Proteomes" id="UP000015453"/>
    </source>
</evidence>
<dbReference type="Proteomes" id="UP000015453">
    <property type="component" value="Unassembled WGS sequence"/>
</dbReference>
<feature type="non-terminal residue" evidence="11">
    <location>
        <position position="108"/>
    </location>
</feature>
<evidence type="ECO:0000256" key="6">
    <source>
        <dbReference type="ARBA" id="ARBA00023157"/>
    </source>
</evidence>
<evidence type="ECO:0000256" key="3">
    <source>
        <dbReference type="ARBA" id="ARBA00022475"/>
    </source>
</evidence>
<evidence type="ECO:0000256" key="2">
    <source>
        <dbReference type="ARBA" id="ARBA00009748"/>
    </source>
</evidence>
<keyword evidence="3" id="KW-1003">Cell membrane</keyword>
<dbReference type="EMBL" id="AUSU01004656">
    <property type="protein sequence ID" value="EPS64712.1"/>
    <property type="molecule type" value="Genomic_DNA"/>
</dbReference>
<keyword evidence="8" id="KW-0449">Lipoprotein</keyword>
<dbReference type="Gene3D" id="1.10.110.10">
    <property type="entry name" value="Plant lipid-transfer and hydrophobic proteins"/>
    <property type="match status" value="1"/>
</dbReference>
<comment type="similarity">
    <text evidence="2">Belongs to the plant LTP family.</text>
</comment>
<keyword evidence="6" id="KW-1015">Disulfide bond</keyword>
<dbReference type="OrthoDB" id="785314at2759"/>
<comment type="caution">
    <text evidence="11">The sequence shown here is derived from an EMBL/GenBank/DDBJ whole genome shotgun (WGS) entry which is preliminary data.</text>
</comment>
<keyword evidence="12" id="KW-1185">Reference proteome</keyword>
<dbReference type="AlphaFoldDB" id="S8DXM0"/>
<feature type="signal peptide" evidence="9">
    <location>
        <begin position="1"/>
        <end position="15"/>
    </location>
</feature>
<feature type="domain" description="Bifunctional inhibitor/plant lipid transfer protein/seed storage helical" evidence="10">
    <location>
        <begin position="15"/>
        <end position="107"/>
    </location>
</feature>
<accession>S8DXM0</accession>
<dbReference type="CDD" id="cd00010">
    <property type="entry name" value="AAI_LTSS"/>
    <property type="match status" value="1"/>
</dbReference>
<dbReference type="SUPFAM" id="SSF47699">
    <property type="entry name" value="Bifunctional inhibitor/lipid-transfer protein/seed storage 2S albumin"/>
    <property type="match status" value="1"/>
</dbReference>
<evidence type="ECO:0000256" key="7">
    <source>
        <dbReference type="ARBA" id="ARBA00023180"/>
    </source>
</evidence>
<reference evidence="11 12" key="1">
    <citation type="journal article" date="2013" name="BMC Genomics">
        <title>The miniature genome of a carnivorous plant Genlisea aurea contains a low number of genes and short non-coding sequences.</title>
        <authorList>
            <person name="Leushkin E.V."/>
            <person name="Sutormin R.A."/>
            <person name="Nabieva E.R."/>
            <person name="Penin A.A."/>
            <person name="Kondrashov A.S."/>
            <person name="Logacheva M.D."/>
        </authorList>
    </citation>
    <scope>NUCLEOTIDE SEQUENCE [LARGE SCALE GENOMIC DNA]</scope>
</reference>
<keyword evidence="7" id="KW-0325">Glycoprotein</keyword>
<evidence type="ECO:0000256" key="4">
    <source>
        <dbReference type="ARBA" id="ARBA00022622"/>
    </source>
</evidence>
<feature type="chain" id="PRO_5012926549" description="Bifunctional inhibitor/plant lipid transfer protein/seed storage helical domain-containing protein" evidence="9">
    <location>
        <begin position="16"/>
        <end position="108"/>
    </location>
</feature>
<dbReference type="InterPro" id="IPR043325">
    <property type="entry name" value="LTSS"/>
</dbReference>
<evidence type="ECO:0000256" key="5">
    <source>
        <dbReference type="ARBA" id="ARBA00022729"/>
    </source>
</evidence>
<name>S8DXM0_9LAMI</name>
<dbReference type="PANTHER" id="PTHR33044">
    <property type="entry name" value="BIFUNCTIONAL INHIBITOR/LIPID-TRANSFER PROTEIN/SEED STORAGE 2S ALBUMIN SUPERFAMILY PROTEIN-RELATED"/>
    <property type="match status" value="1"/>
</dbReference>
<dbReference type="InterPro" id="IPR036312">
    <property type="entry name" value="Bifun_inhib/LTP/seed_sf"/>
</dbReference>
<dbReference type="Pfam" id="PF14368">
    <property type="entry name" value="LTP_2"/>
    <property type="match status" value="1"/>
</dbReference>
<comment type="subcellular location">
    <subcellularLocation>
        <location evidence="1">Cell membrane</location>
        <topology evidence="1">Lipid-anchor</topology>
        <topology evidence="1">GPI-anchor</topology>
    </subcellularLocation>
</comment>
<dbReference type="GO" id="GO:0098552">
    <property type="term" value="C:side of membrane"/>
    <property type="evidence" value="ECO:0007669"/>
    <property type="project" value="UniProtKB-KW"/>
</dbReference>
<keyword evidence="5 9" id="KW-0732">Signal</keyword>
<evidence type="ECO:0000259" key="10">
    <source>
        <dbReference type="Pfam" id="PF14368"/>
    </source>
</evidence>
<evidence type="ECO:0000313" key="11">
    <source>
        <dbReference type="EMBL" id="EPS64712.1"/>
    </source>
</evidence>
<evidence type="ECO:0000256" key="8">
    <source>
        <dbReference type="ARBA" id="ARBA00023288"/>
    </source>
</evidence>
<keyword evidence="4" id="KW-0336">GPI-anchor</keyword>
<organism evidence="11 12">
    <name type="scientific">Genlisea aurea</name>
    <dbReference type="NCBI Taxonomy" id="192259"/>
    <lineage>
        <taxon>Eukaryota</taxon>
        <taxon>Viridiplantae</taxon>
        <taxon>Streptophyta</taxon>
        <taxon>Embryophyta</taxon>
        <taxon>Tracheophyta</taxon>
        <taxon>Spermatophyta</taxon>
        <taxon>Magnoliopsida</taxon>
        <taxon>eudicotyledons</taxon>
        <taxon>Gunneridae</taxon>
        <taxon>Pentapetalae</taxon>
        <taxon>asterids</taxon>
        <taxon>lamiids</taxon>
        <taxon>Lamiales</taxon>
        <taxon>Lentibulariaceae</taxon>
        <taxon>Genlisea</taxon>
    </lineage>
</organism>
<protein>
    <recommendedName>
        <fullName evidence="10">Bifunctional inhibitor/plant lipid transfer protein/seed storage helical domain-containing protein</fullName>
    </recommendedName>
</protein>
<gene>
    <name evidence="11" type="ORF">M569_10067</name>
</gene>
<evidence type="ECO:0000256" key="9">
    <source>
        <dbReference type="SAM" id="SignalP"/>
    </source>
</evidence>